<accession>A0AAE7XHN9</accession>
<dbReference type="EMBL" id="MZ443770">
    <property type="protein sequence ID" value="QZE56459.1"/>
    <property type="molecule type" value="Genomic_DNA"/>
</dbReference>
<proteinExistence type="predicted"/>
<name>A0AAE7XHN9_9CAUD</name>
<reference evidence="1 2" key="1">
    <citation type="submission" date="2021-06" db="EMBL/GenBank/DDBJ databases">
        <title>Complete genome sequence of Erwinia phage pEa_SNUABM_03.</title>
        <authorList>
            <person name="Kim S.G."/>
            <person name="Park S.C."/>
        </authorList>
    </citation>
    <scope>NUCLEOTIDE SEQUENCE [LARGE SCALE GENOMIC DNA]</scope>
</reference>
<gene>
    <name evidence="1" type="ORF">pEaSNUABM3_00262</name>
</gene>
<organism evidence="1 2">
    <name type="scientific">Erwinia phage pEa_SNUABM_3</name>
    <dbReference type="NCBI Taxonomy" id="2869552"/>
    <lineage>
        <taxon>Viruses</taxon>
        <taxon>Duplodnaviria</taxon>
        <taxon>Heunggongvirae</taxon>
        <taxon>Uroviricota</taxon>
        <taxon>Caudoviricetes</taxon>
        <taxon>Alexandravirus</taxon>
        <taxon>Alexandravirus SNUABM3</taxon>
    </lineage>
</organism>
<keyword evidence="2" id="KW-1185">Reference proteome</keyword>
<dbReference type="Proteomes" id="UP000827787">
    <property type="component" value="Segment"/>
</dbReference>
<sequence length="146" mass="16617">MTTTYNIADLKTPEMFADARLGHLSDFADKLRALLGREDMYLELEAEEGADISDVCPDADSVVGDNLINLHIHYADDPDHVSDKGAWYAYLAFPHVENHWGEWTNSFILFVESNDGDFLEEIAFENGNPKMLSDIVDRINYWFPAE</sequence>
<evidence type="ECO:0000313" key="1">
    <source>
        <dbReference type="EMBL" id="QZE56459.1"/>
    </source>
</evidence>
<evidence type="ECO:0000313" key="2">
    <source>
        <dbReference type="Proteomes" id="UP000827787"/>
    </source>
</evidence>
<protein>
    <submittedName>
        <fullName evidence="1">Uncharacterized protein</fullName>
    </submittedName>
</protein>